<sequence>MAWIYSVLELGIKDRGNKVEKLDSLTSRHVRTSPEMESCGGQRLFMPVSLLKQNENVL</sequence>
<organism evidence="1">
    <name type="scientific">Arion vulgaris</name>
    <dbReference type="NCBI Taxonomy" id="1028688"/>
    <lineage>
        <taxon>Eukaryota</taxon>
        <taxon>Metazoa</taxon>
        <taxon>Spiralia</taxon>
        <taxon>Lophotrochozoa</taxon>
        <taxon>Mollusca</taxon>
        <taxon>Gastropoda</taxon>
        <taxon>Heterobranchia</taxon>
        <taxon>Euthyneura</taxon>
        <taxon>Panpulmonata</taxon>
        <taxon>Eupulmonata</taxon>
        <taxon>Stylommatophora</taxon>
        <taxon>Helicina</taxon>
        <taxon>Arionoidea</taxon>
        <taxon>Arionidae</taxon>
        <taxon>Arion</taxon>
    </lineage>
</organism>
<reference evidence="1" key="1">
    <citation type="submission" date="2014-12" db="EMBL/GenBank/DDBJ databases">
        <title>Insight into the proteome of Arion vulgaris.</title>
        <authorList>
            <person name="Aradska J."/>
            <person name="Bulat T."/>
            <person name="Smidak R."/>
            <person name="Sarate P."/>
            <person name="Gangsoo J."/>
            <person name="Sialana F."/>
            <person name="Bilban M."/>
            <person name="Lubec G."/>
        </authorList>
    </citation>
    <scope>NUCLEOTIDE SEQUENCE</scope>
    <source>
        <tissue evidence="1">Skin</tissue>
    </source>
</reference>
<name>A0A0B7BZ73_9EUPU</name>
<accession>A0A0B7BZ73</accession>
<dbReference type="EMBL" id="HACG01050575">
    <property type="protein sequence ID" value="CEK97440.1"/>
    <property type="molecule type" value="Transcribed_RNA"/>
</dbReference>
<gene>
    <name evidence="1" type="primary">ORF215804</name>
</gene>
<dbReference type="AlphaFoldDB" id="A0A0B7BZ73"/>
<proteinExistence type="predicted"/>
<protein>
    <submittedName>
        <fullName evidence="1">Uncharacterized protein</fullName>
    </submittedName>
</protein>
<evidence type="ECO:0000313" key="1">
    <source>
        <dbReference type="EMBL" id="CEK97440.1"/>
    </source>
</evidence>